<comment type="caution">
    <text evidence="2">The sequence shown here is derived from an EMBL/GenBank/DDBJ whole genome shotgun (WGS) entry which is preliminary data.</text>
</comment>
<accession>A0ABV2P0H6</accession>
<name>A0ABV2P0H6_9CORY</name>
<keyword evidence="3" id="KW-1185">Reference proteome</keyword>
<reference evidence="2 3" key="1">
    <citation type="submission" date="2024-06" db="EMBL/GenBank/DDBJ databases">
        <title>Sequencing the genomes of 1000 actinobacteria strains.</title>
        <authorList>
            <person name="Klenk H.-P."/>
        </authorList>
    </citation>
    <scope>NUCLEOTIDE SEQUENCE [LARGE SCALE GENOMIC DNA]</scope>
    <source>
        <strain evidence="2 3">DSM 44265</strain>
    </source>
</reference>
<dbReference type="Proteomes" id="UP001549139">
    <property type="component" value="Unassembled WGS sequence"/>
</dbReference>
<organism evidence="2 3">
    <name type="scientific">Corynebacterium mucifaciens</name>
    <dbReference type="NCBI Taxonomy" id="57171"/>
    <lineage>
        <taxon>Bacteria</taxon>
        <taxon>Bacillati</taxon>
        <taxon>Actinomycetota</taxon>
        <taxon>Actinomycetes</taxon>
        <taxon>Mycobacteriales</taxon>
        <taxon>Corynebacteriaceae</taxon>
        <taxon>Corynebacterium</taxon>
    </lineage>
</organism>
<proteinExistence type="predicted"/>
<evidence type="ECO:0000256" key="1">
    <source>
        <dbReference type="SAM" id="MobiDB-lite"/>
    </source>
</evidence>
<feature type="region of interest" description="Disordered" evidence="1">
    <location>
        <begin position="219"/>
        <end position="254"/>
    </location>
</feature>
<evidence type="ECO:0000313" key="2">
    <source>
        <dbReference type="EMBL" id="MET3945316.1"/>
    </source>
</evidence>
<protein>
    <submittedName>
        <fullName evidence="2">Uncharacterized protein</fullName>
    </submittedName>
</protein>
<sequence length="254" mass="28103">MASTNEQWQEVKDLVAEHADELKEMTHADIKAFAKEHGLMTKSGFPKLKTVLKTKGVDYEALRDEAGEKRRQELDARAQTIEEDARKGPAFTLHSAAIEEDGQASFAVTDTQAQAVWYGKLFDDDRIWSSGDPVSAEQSAADKAIWIAGKAVALAGAQAGRLTLGVTHPELDVDELQRAGVRNNVAVEIVFEEDSSAVSMAATPGFMKWQEYDLQQLLDQDEDEQFVADDESEEDEESYDEDEADEADDEEGDE</sequence>
<dbReference type="RefSeq" id="WP_210729152.1">
    <property type="nucleotide sequence ID" value="NZ_JAAXPF010000013.1"/>
</dbReference>
<gene>
    <name evidence="2" type="ORF">JOF50_002179</name>
</gene>
<evidence type="ECO:0000313" key="3">
    <source>
        <dbReference type="Proteomes" id="UP001549139"/>
    </source>
</evidence>
<dbReference type="EMBL" id="JBEPNZ010000002">
    <property type="protein sequence ID" value="MET3945316.1"/>
    <property type="molecule type" value="Genomic_DNA"/>
</dbReference>